<comment type="caution">
    <text evidence="1">The sequence shown here is derived from an EMBL/GenBank/DDBJ whole genome shotgun (WGS) entry which is preliminary data.</text>
</comment>
<dbReference type="Proteomes" id="UP000607653">
    <property type="component" value="Unassembled WGS sequence"/>
</dbReference>
<accession>A0A822ZQY9</accession>
<keyword evidence="2" id="KW-1185">Reference proteome</keyword>
<evidence type="ECO:0000313" key="2">
    <source>
        <dbReference type="Proteomes" id="UP000607653"/>
    </source>
</evidence>
<evidence type="ECO:0000313" key="1">
    <source>
        <dbReference type="EMBL" id="DAD47307.1"/>
    </source>
</evidence>
<name>A0A822ZQY9_NELNU</name>
<dbReference type="AlphaFoldDB" id="A0A822ZQY9"/>
<dbReference type="PANTHER" id="PTHR33240">
    <property type="entry name" value="OS08G0508500 PROTEIN"/>
    <property type="match status" value="1"/>
</dbReference>
<dbReference type="EMBL" id="DUZY01000008">
    <property type="protein sequence ID" value="DAD47307.1"/>
    <property type="molecule type" value="Genomic_DNA"/>
</dbReference>
<reference evidence="1 2" key="1">
    <citation type="journal article" date="2020" name="Mol. Biol. Evol.">
        <title>Distinct Expression and Methylation Patterns for Genes with Different Fates following a Single Whole-Genome Duplication in Flowering Plants.</title>
        <authorList>
            <person name="Shi T."/>
            <person name="Rahmani R.S."/>
            <person name="Gugger P.F."/>
            <person name="Wang M."/>
            <person name="Li H."/>
            <person name="Zhang Y."/>
            <person name="Li Z."/>
            <person name="Wang Q."/>
            <person name="Van de Peer Y."/>
            <person name="Marchal K."/>
            <person name="Chen J."/>
        </authorList>
    </citation>
    <scope>NUCLEOTIDE SEQUENCE [LARGE SCALE GENOMIC DNA]</scope>
    <source>
        <tissue evidence="1">Leaf</tissue>
    </source>
</reference>
<sequence length="100" mass="11090">MKSQLDDGVSFLNEDMKGMQVSHDGTIVVSLIVANFTICRILVDDTMSLVDIILFKAFKQIEINTKCLQPVNTSIARFSRNTVRPDGKNTLPVTFGESPN</sequence>
<proteinExistence type="predicted"/>
<gene>
    <name evidence="1" type="ORF">HUJ06_017244</name>
</gene>
<organism evidence="1 2">
    <name type="scientific">Nelumbo nucifera</name>
    <name type="common">Sacred lotus</name>
    <dbReference type="NCBI Taxonomy" id="4432"/>
    <lineage>
        <taxon>Eukaryota</taxon>
        <taxon>Viridiplantae</taxon>
        <taxon>Streptophyta</taxon>
        <taxon>Embryophyta</taxon>
        <taxon>Tracheophyta</taxon>
        <taxon>Spermatophyta</taxon>
        <taxon>Magnoliopsida</taxon>
        <taxon>Proteales</taxon>
        <taxon>Nelumbonaceae</taxon>
        <taxon>Nelumbo</taxon>
    </lineage>
</organism>
<protein>
    <submittedName>
        <fullName evidence="1">Uncharacterized protein</fullName>
    </submittedName>
</protein>
<dbReference type="PANTHER" id="PTHR33240:SF8">
    <property type="entry name" value="OS03G0439900 PROTEIN"/>
    <property type="match status" value="1"/>
</dbReference>